<feature type="domain" description="Glutamine amidotransferase" evidence="5">
    <location>
        <begin position="2"/>
        <end position="163"/>
    </location>
</feature>
<name>A0A7T4EHT4_9CORY</name>
<organism evidence="7 8">
    <name type="scientific">Corynebacterium glucuronolyticum</name>
    <dbReference type="NCBI Taxonomy" id="39791"/>
    <lineage>
        <taxon>Bacteria</taxon>
        <taxon>Bacillati</taxon>
        <taxon>Actinomycetota</taxon>
        <taxon>Actinomycetes</taxon>
        <taxon>Mycobacteriales</taxon>
        <taxon>Corynebacteriaceae</taxon>
        <taxon>Corynebacterium</taxon>
    </lineage>
</organism>
<feature type="domain" description="Chorismate-utilising enzyme C-terminal" evidence="6">
    <location>
        <begin position="280"/>
        <end position="533"/>
    </location>
</feature>
<evidence type="ECO:0000313" key="7">
    <source>
        <dbReference type="EMBL" id="QQB47653.1"/>
    </source>
</evidence>
<keyword evidence="3 7" id="KW-0808">Transferase</keyword>
<reference evidence="7 8" key="1">
    <citation type="submission" date="2020-12" db="EMBL/GenBank/DDBJ databases">
        <title>FDA dAtabase for Regulatory Grade micrObial Sequences (FDA-ARGOS): Supporting development and validation of Infectious Disease Dx tests.</title>
        <authorList>
            <person name="Sproer C."/>
            <person name="Gronow S."/>
            <person name="Severitt S."/>
            <person name="Schroder I."/>
            <person name="Tallon L."/>
            <person name="Sadzewicz L."/>
            <person name="Zhao X."/>
            <person name="Boylan J."/>
            <person name="Ott S."/>
            <person name="Bowen H."/>
            <person name="Vavikolanu K."/>
            <person name="Mehta A."/>
            <person name="Aluvathingal J."/>
            <person name="Nadendla S."/>
            <person name="Lowell S."/>
            <person name="Myers T."/>
            <person name="Yan Y."/>
            <person name="Sichtig H."/>
        </authorList>
    </citation>
    <scope>NUCLEOTIDE SEQUENCE [LARGE SCALE GENOMIC DNA]</scope>
    <source>
        <strain evidence="7 8">FDAARGOS_1053</strain>
    </source>
</reference>
<dbReference type="PANTHER" id="PTHR11236">
    <property type="entry name" value="AMINOBENZOATE/ANTHRANILATE SYNTHASE"/>
    <property type="match status" value="1"/>
</dbReference>
<dbReference type="InterPro" id="IPR029062">
    <property type="entry name" value="Class_I_gatase-like"/>
</dbReference>
<evidence type="ECO:0000256" key="2">
    <source>
        <dbReference type="ARBA" id="ARBA00013139"/>
    </source>
</evidence>
<dbReference type="SUPFAM" id="SSF52317">
    <property type="entry name" value="Class I glutamine amidotransferase-like"/>
    <property type="match status" value="1"/>
</dbReference>
<dbReference type="PRINTS" id="PR00096">
    <property type="entry name" value="GATASE"/>
</dbReference>
<evidence type="ECO:0000256" key="4">
    <source>
        <dbReference type="ARBA" id="ARBA00022962"/>
    </source>
</evidence>
<dbReference type="PRINTS" id="PR00097">
    <property type="entry name" value="ANTSNTHASEII"/>
</dbReference>
<dbReference type="PANTHER" id="PTHR11236:SF18">
    <property type="entry name" value="AMINODEOXYCHORISMATE SYNTHASE"/>
    <property type="match status" value="1"/>
</dbReference>
<dbReference type="Gene3D" id="3.40.50.880">
    <property type="match status" value="1"/>
</dbReference>
<dbReference type="InterPro" id="IPR019999">
    <property type="entry name" value="Anth_synth_I-like"/>
</dbReference>
<protein>
    <recommendedName>
        <fullName evidence="2">aminodeoxychorismate synthase</fullName>
        <ecNumber evidence="2">2.6.1.85</ecNumber>
    </recommendedName>
</protein>
<keyword evidence="4" id="KW-0315">Glutamine amidotransferase</keyword>
<dbReference type="GO" id="GO:0005737">
    <property type="term" value="C:cytoplasm"/>
    <property type="evidence" value="ECO:0007669"/>
    <property type="project" value="TreeGrafter"/>
</dbReference>
<dbReference type="OrthoDB" id="3518032at2"/>
<dbReference type="GO" id="GO:0008153">
    <property type="term" value="P:4-aminobenzoate biosynthetic process"/>
    <property type="evidence" value="ECO:0007669"/>
    <property type="project" value="TreeGrafter"/>
</dbReference>
<proteinExistence type="inferred from homology"/>
<evidence type="ECO:0000256" key="3">
    <source>
        <dbReference type="ARBA" id="ARBA00022679"/>
    </source>
</evidence>
<accession>A0A7T4EHT4</accession>
<dbReference type="InterPro" id="IPR017926">
    <property type="entry name" value="GATASE"/>
</dbReference>
<dbReference type="SUPFAM" id="SSF56322">
    <property type="entry name" value="ADC synthase"/>
    <property type="match status" value="1"/>
</dbReference>
<evidence type="ECO:0000259" key="5">
    <source>
        <dbReference type="Pfam" id="PF00117"/>
    </source>
</evidence>
<dbReference type="Pfam" id="PF00117">
    <property type="entry name" value="GATase"/>
    <property type="match status" value="1"/>
</dbReference>
<dbReference type="NCBIfam" id="TIGR00553">
    <property type="entry name" value="pabB"/>
    <property type="match status" value="1"/>
</dbReference>
<sequence>MLLIDNHDSFTYNLAHLVFQAAGVMPEVVLAEDVTEAHLNNADRIIISPGPGRPEEYPWFPGIFRDPPAPILGVCLGFQGMCMAFGATLTRAEHPRHGEVTEGHTRYHSLAITDLPETLEATEFAADGTLMAARHRTLPLMGVQYHPESIASAGGLALLTTFLRPDLWITKLPDTPAEVLFQANFAAADNAAWLDSSDGEGWSYLCTGDNLVTLDHPGTKVGVITYEGEELFIEVTRAIVVSPSGAAWALGTAPWQPKLTAPVPREPVPRTPRTFRFGRAAYLDKIKACQEFIARGDSYELCLTNSISFAFPADPLAVYLSLRRAHPSPFAAYLRLSGTEVLSTSPERFLRLVDAHLEAKPIKGTRPRGHSPQEDKELARDLATSVKDRAENLMICDLLRNDLGRVAVPGSVQVPVLCGIESFATVHQMVSTITAELLPGKSPVDALRAAFPGGSMTGAPKERSMEILDELEEHHPRGIYSGAIGYIDAAGTMDFSIVIRTIVVEGGVATYGTGGAITRLSDPEEEWEEILVKARPILK</sequence>
<evidence type="ECO:0000313" key="8">
    <source>
        <dbReference type="Proteomes" id="UP000596145"/>
    </source>
</evidence>
<dbReference type="GO" id="GO:0000162">
    <property type="term" value="P:L-tryptophan biosynthetic process"/>
    <property type="evidence" value="ECO:0007669"/>
    <property type="project" value="TreeGrafter"/>
</dbReference>
<evidence type="ECO:0000259" key="6">
    <source>
        <dbReference type="Pfam" id="PF00425"/>
    </source>
</evidence>
<dbReference type="InterPro" id="IPR015890">
    <property type="entry name" value="Chorismate_C"/>
</dbReference>
<comment type="similarity">
    <text evidence="1">In the C-terminal section; belongs to the anthranilate synthase component I family.</text>
</comment>
<dbReference type="InterPro" id="IPR006221">
    <property type="entry name" value="TrpG/PapA_dom"/>
</dbReference>
<keyword evidence="7" id="KW-0032">Aminotransferase</keyword>
<dbReference type="AlphaFoldDB" id="A0A7T4EHT4"/>
<gene>
    <name evidence="7" type="primary">pabB</name>
    <name evidence="7" type="ORF">I6I10_03165</name>
</gene>
<dbReference type="Proteomes" id="UP000596145">
    <property type="component" value="Chromosome"/>
</dbReference>
<dbReference type="CDD" id="cd01743">
    <property type="entry name" value="GATase1_Anthranilate_Synthase"/>
    <property type="match status" value="1"/>
</dbReference>
<dbReference type="EC" id="2.6.1.85" evidence="2"/>
<dbReference type="InterPro" id="IPR005801">
    <property type="entry name" value="ADC_synthase"/>
</dbReference>
<dbReference type="EMBL" id="CP066007">
    <property type="protein sequence ID" value="QQB47653.1"/>
    <property type="molecule type" value="Genomic_DNA"/>
</dbReference>
<evidence type="ECO:0000256" key="1">
    <source>
        <dbReference type="ARBA" id="ARBA00005970"/>
    </source>
</evidence>
<dbReference type="PROSITE" id="PS51273">
    <property type="entry name" value="GATASE_TYPE_1"/>
    <property type="match status" value="1"/>
</dbReference>
<dbReference type="Gene3D" id="3.60.120.10">
    <property type="entry name" value="Anthranilate synthase"/>
    <property type="match status" value="1"/>
</dbReference>
<dbReference type="GO" id="GO:0009396">
    <property type="term" value="P:folic acid-containing compound biosynthetic process"/>
    <property type="evidence" value="ECO:0007669"/>
    <property type="project" value="InterPro"/>
</dbReference>
<dbReference type="InterPro" id="IPR005802">
    <property type="entry name" value="ADC_synth_comp_1"/>
</dbReference>
<dbReference type="GO" id="GO:0046820">
    <property type="term" value="F:4-amino-4-deoxychorismate synthase activity"/>
    <property type="evidence" value="ECO:0007669"/>
    <property type="project" value="UniProtKB-EC"/>
</dbReference>
<dbReference type="Pfam" id="PF00425">
    <property type="entry name" value="Chorismate_bind"/>
    <property type="match status" value="1"/>
</dbReference>